<name>A0AAN9I5F6_CROPI</name>
<evidence type="ECO:0000256" key="3">
    <source>
        <dbReference type="ARBA" id="ARBA00022448"/>
    </source>
</evidence>
<gene>
    <name evidence="11" type="ORF">RIF29_27299</name>
</gene>
<keyword evidence="3 8" id="KW-0813">Transport</keyword>
<dbReference type="InterPro" id="IPR003689">
    <property type="entry name" value="ZIP"/>
</dbReference>
<feature type="transmembrane region" description="Helical" evidence="8">
    <location>
        <begin position="434"/>
        <end position="457"/>
    </location>
</feature>
<dbReference type="NCBIfam" id="TIGR00820">
    <property type="entry name" value="zip"/>
    <property type="match status" value="1"/>
</dbReference>
<sequence>MNNNRLKNSQLLFSILILIIILPTIVLAECTCDEEREDRNKAKALRYKIAALVSILVASAIGVCIPFLGKIIPSLSPEKDIFFIIKAFAAGVILSTGFIHVLPDAFENLTSPRLKEHPWRDFPFTGFVAMCTAMGALMVDAYATSYFQKSYLKRGQSEDDVDVKMDGGHHGHEGQAHTHVTHGHAHGADSSKSSELLRHRVISQCTCDEEHEDRNKAKALRYKIAALVSILVASAIGVCIPFLGKIIPSLSPEKDIFFIIKAFAAGVILSTGFIHVLPDAFENLTSPRLKEHPWRDFPFTGFVAMCTAMGALMVDAYATSYFQKSYLKRGQSEDDVDVKMDGVHEDGHVHAHSHAHGAVSSESSELLRHRIISQVLELGIVVHSVIIGISLGTSESPNTIRPLITALAFHQFFEGMGLGSCITQAKLKIKSMAIMGLFFALTTPIGIGIGIGITNVYDENSPTALIVEGIFNAASAGILIYMALVDLLAADFMHPRMQKSGRLQIWANLSLLLGAGCMSLIAKWA</sequence>
<feature type="transmembrane region" description="Helical" evidence="8">
    <location>
        <begin position="469"/>
        <end position="493"/>
    </location>
</feature>
<keyword evidence="5 8" id="KW-1133">Transmembrane helix</keyword>
<keyword evidence="7 8" id="KW-0472">Membrane</keyword>
<keyword evidence="6 8" id="KW-0406">Ion transport</keyword>
<evidence type="ECO:0000256" key="10">
    <source>
        <dbReference type="SAM" id="SignalP"/>
    </source>
</evidence>
<evidence type="ECO:0000256" key="2">
    <source>
        <dbReference type="ARBA" id="ARBA00006939"/>
    </source>
</evidence>
<feature type="signal peptide" evidence="10">
    <location>
        <begin position="1"/>
        <end position="28"/>
    </location>
</feature>
<dbReference type="AlphaFoldDB" id="A0AAN9I5F6"/>
<evidence type="ECO:0000256" key="7">
    <source>
        <dbReference type="ARBA" id="ARBA00023136"/>
    </source>
</evidence>
<protein>
    <submittedName>
        <fullName evidence="11">Uncharacterized protein</fullName>
    </submittedName>
</protein>
<evidence type="ECO:0000313" key="12">
    <source>
        <dbReference type="Proteomes" id="UP001372338"/>
    </source>
</evidence>
<comment type="subcellular location">
    <subcellularLocation>
        <location evidence="1 8">Membrane</location>
        <topology evidence="1 8">Multi-pass membrane protein</topology>
    </subcellularLocation>
</comment>
<evidence type="ECO:0000256" key="8">
    <source>
        <dbReference type="RuleBase" id="RU362088"/>
    </source>
</evidence>
<feature type="chain" id="PRO_5043015441" evidence="10">
    <location>
        <begin position="29"/>
        <end position="525"/>
    </location>
</feature>
<dbReference type="InterPro" id="IPR004698">
    <property type="entry name" value="Zn/Fe_permease_fun/pln"/>
</dbReference>
<keyword evidence="4 8" id="KW-0812">Transmembrane</keyword>
<feature type="compositionally biased region" description="Basic and acidic residues" evidence="9">
    <location>
        <begin position="162"/>
        <end position="176"/>
    </location>
</feature>
<evidence type="ECO:0000256" key="9">
    <source>
        <dbReference type="SAM" id="MobiDB-lite"/>
    </source>
</evidence>
<feature type="transmembrane region" description="Helical" evidence="8">
    <location>
        <begin position="81"/>
        <end position="102"/>
    </location>
</feature>
<feature type="transmembrane region" description="Helical" evidence="8">
    <location>
        <begin position="256"/>
        <end position="277"/>
    </location>
</feature>
<dbReference type="EMBL" id="JAYWIO010000005">
    <property type="protein sequence ID" value="KAK7260996.1"/>
    <property type="molecule type" value="Genomic_DNA"/>
</dbReference>
<feature type="transmembrane region" description="Helical" evidence="8">
    <location>
        <begin position="44"/>
        <end position="69"/>
    </location>
</feature>
<evidence type="ECO:0000256" key="6">
    <source>
        <dbReference type="ARBA" id="ARBA00023065"/>
    </source>
</evidence>
<feature type="transmembrane region" description="Helical" evidence="8">
    <location>
        <begin position="224"/>
        <end position="244"/>
    </location>
</feature>
<comment type="caution">
    <text evidence="8">Lacks conserved residue(s) required for the propagation of feature annotation.</text>
</comment>
<feature type="transmembrane region" description="Helical" evidence="8">
    <location>
        <begin position="297"/>
        <end position="318"/>
    </location>
</feature>
<proteinExistence type="inferred from homology"/>
<dbReference type="PANTHER" id="PTHR11040">
    <property type="entry name" value="ZINC/IRON TRANSPORTER"/>
    <property type="match status" value="1"/>
</dbReference>
<keyword evidence="12" id="KW-1185">Reference proteome</keyword>
<dbReference type="Proteomes" id="UP001372338">
    <property type="component" value="Unassembled WGS sequence"/>
</dbReference>
<dbReference type="GO" id="GO:0005886">
    <property type="term" value="C:plasma membrane"/>
    <property type="evidence" value="ECO:0007669"/>
    <property type="project" value="TreeGrafter"/>
</dbReference>
<feature type="transmembrane region" description="Helical" evidence="8">
    <location>
        <begin position="122"/>
        <end position="143"/>
    </location>
</feature>
<evidence type="ECO:0000256" key="5">
    <source>
        <dbReference type="ARBA" id="ARBA00022989"/>
    </source>
</evidence>
<accession>A0AAN9I5F6</accession>
<dbReference type="PANTHER" id="PTHR11040:SF35">
    <property type="entry name" value="ZINC TRANSPORTER 5"/>
    <property type="match status" value="1"/>
</dbReference>
<evidence type="ECO:0000256" key="4">
    <source>
        <dbReference type="ARBA" id="ARBA00022692"/>
    </source>
</evidence>
<feature type="transmembrane region" description="Helical" evidence="8">
    <location>
        <begin position="505"/>
        <end position="524"/>
    </location>
</feature>
<dbReference type="Pfam" id="PF02535">
    <property type="entry name" value="Zip"/>
    <property type="match status" value="2"/>
</dbReference>
<dbReference type="GO" id="GO:0005385">
    <property type="term" value="F:zinc ion transmembrane transporter activity"/>
    <property type="evidence" value="ECO:0007669"/>
    <property type="project" value="InterPro"/>
</dbReference>
<organism evidence="11 12">
    <name type="scientific">Crotalaria pallida</name>
    <name type="common">Smooth rattlebox</name>
    <name type="synonym">Crotalaria striata</name>
    <dbReference type="NCBI Taxonomy" id="3830"/>
    <lineage>
        <taxon>Eukaryota</taxon>
        <taxon>Viridiplantae</taxon>
        <taxon>Streptophyta</taxon>
        <taxon>Embryophyta</taxon>
        <taxon>Tracheophyta</taxon>
        <taxon>Spermatophyta</taxon>
        <taxon>Magnoliopsida</taxon>
        <taxon>eudicotyledons</taxon>
        <taxon>Gunneridae</taxon>
        <taxon>Pentapetalae</taxon>
        <taxon>rosids</taxon>
        <taxon>fabids</taxon>
        <taxon>Fabales</taxon>
        <taxon>Fabaceae</taxon>
        <taxon>Papilionoideae</taxon>
        <taxon>50 kb inversion clade</taxon>
        <taxon>genistoids sensu lato</taxon>
        <taxon>core genistoids</taxon>
        <taxon>Crotalarieae</taxon>
        <taxon>Crotalaria</taxon>
    </lineage>
</organism>
<reference evidence="11 12" key="1">
    <citation type="submission" date="2024-01" db="EMBL/GenBank/DDBJ databases">
        <title>The genomes of 5 underutilized Papilionoideae crops provide insights into root nodulation and disease resistanc.</title>
        <authorList>
            <person name="Yuan L."/>
        </authorList>
    </citation>
    <scope>NUCLEOTIDE SEQUENCE [LARGE SCALE GENOMIC DNA]</scope>
    <source>
        <strain evidence="11">ZHUSHIDOU_FW_LH</strain>
        <tissue evidence="11">Leaf</tissue>
    </source>
</reference>
<comment type="similarity">
    <text evidence="2 8">Belongs to the ZIP transporter (TC 2.A.5) family.</text>
</comment>
<evidence type="ECO:0000313" key="11">
    <source>
        <dbReference type="EMBL" id="KAK7260996.1"/>
    </source>
</evidence>
<evidence type="ECO:0000256" key="1">
    <source>
        <dbReference type="ARBA" id="ARBA00004141"/>
    </source>
</evidence>
<feature type="region of interest" description="Disordered" evidence="9">
    <location>
        <begin position="162"/>
        <end position="195"/>
    </location>
</feature>
<comment type="caution">
    <text evidence="11">The sequence shown here is derived from an EMBL/GenBank/DDBJ whole genome shotgun (WGS) entry which is preliminary data.</text>
</comment>
<keyword evidence="10" id="KW-0732">Signal</keyword>